<organism evidence="2">
    <name type="scientific">Cryptococcus bacillisporus CA1280</name>
    <dbReference type="NCBI Taxonomy" id="1296109"/>
    <lineage>
        <taxon>Eukaryota</taxon>
        <taxon>Fungi</taxon>
        <taxon>Dikarya</taxon>
        <taxon>Basidiomycota</taxon>
        <taxon>Agaricomycotina</taxon>
        <taxon>Tremellomycetes</taxon>
        <taxon>Tremellales</taxon>
        <taxon>Cryptococcaceae</taxon>
        <taxon>Cryptococcus</taxon>
        <taxon>Cryptococcus gattii species complex</taxon>
    </lineage>
</organism>
<keyword evidence="1" id="KW-0812">Transmembrane</keyword>
<evidence type="ECO:0000256" key="1">
    <source>
        <dbReference type="SAM" id="Phobius"/>
    </source>
</evidence>
<feature type="non-terminal residue" evidence="2">
    <location>
        <position position="1"/>
    </location>
</feature>
<keyword evidence="1" id="KW-1133">Transmembrane helix</keyword>
<reference evidence="2" key="1">
    <citation type="submission" date="2015-01" db="EMBL/GenBank/DDBJ databases">
        <title>The Genome Sequence of Cryptococcus gattii CA1280.</title>
        <authorList>
            <consortium name="The Broad Institute Genomics Platform"/>
            <person name="Cuomo C."/>
            <person name="Litvintseva A."/>
            <person name="Chen Y."/>
            <person name="Heitman J."/>
            <person name="Sun S."/>
            <person name="Springer D."/>
            <person name="Dromer F."/>
            <person name="Young S."/>
            <person name="Zeng Q."/>
            <person name="Gargeya S."/>
            <person name="Abouelleil A."/>
            <person name="Alvarado L."/>
            <person name="Chapman S.B."/>
            <person name="Gainer-Dewar J."/>
            <person name="Goldberg J."/>
            <person name="Griggs A."/>
            <person name="Gujja S."/>
            <person name="Hansen M."/>
            <person name="Howarth C."/>
            <person name="Imamovic A."/>
            <person name="Larimer J."/>
            <person name="Murphy C."/>
            <person name="Naylor J."/>
            <person name="Pearson M."/>
            <person name="Priest M."/>
            <person name="Roberts A."/>
            <person name="Saif S."/>
            <person name="Shea T."/>
            <person name="Sykes S."/>
            <person name="Wortman J."/>
            <person name="Nusbaum C."/>
            <person name="Birren B."/>
        </authorList>
    </citation>
    <scope>NUCLEOTIDE SEQUENCE [LARGE SCALE GENOMIC DNA]</scope>
    <source>
        <strain evidence="2">CA1280</strain>
    </source>
</reference>
<dbReference type="EMBL" id="KN847977">
    <property type="protein sequence ID" value="KIR48438.1"/>
    <property type="molecule type" value="Genomic_DNA"/>
</dbReference>
<dbReference type="HOGENOM" id="CLU_2838065_0_0_1"/>
<dbReference type="AlphaFoldDB" id="A0A0D0UJT5"/>
<name>A0A0D0UJT5_CRYGA</name>
<gene>
    <name evidence="2" type="ORF">I312_02283</name>
</gene>
<sequence>VVPELQQAVYMNNNVWWSFIFKPCLVSLLYATWLQSLQEVIHNPAVYEGSSPTYHPQGIHRAPRPR</sequence>
<evidence type="ECO:0000313" key="2">
    <source>
        <dbReference type="EMBL" id="KIR48438.1"/>
    </source>
</evidence>
<keyword evidence="1" id="KW-0472">Membrane</keyword>
<dbReference type="OrthoDB" id="10289477at2759"/>
<feature type="transmembrane region" description="Helical" evidence="1">
    <location>
        <begin position="15"/>
        <end position="34"/>
    </location>
</feature>
<proteinExistence type="predicted"/>
<protein>
    <submittedName>
        <fullName evidence="2">Uncharacterized protein</fullName>
    </submittedName>
</protein>
<accession>A0A0D0UJT5</accession>